<evidence type="ECO:0000313" key="10">
    <source>
        <dbReference type="Proteomes" id="UP000515154"/>
    </source>
</evidence>
<evidence type="ECO:0000256" key="5">
    <source>
        <dbReference type="ARBA" id="ARBA00022833"/>
    </source>
</evidence>
<dbReference type="RefSeq" id="XP_036358218.1">
    <property type="nucleotide sequence ID" value="XM_036502325.1"/>
</dbReference>
<protein>
    <submittedName>
        <fullName evidence="11">Zinc finger protein 346 isoform X1</fullName>
    </submittedName>
</protein>
<dbReference type="InterPro" id="IPR051868">
    <property type="entry name" value="ZN346_ZMAT4"/>
</dbReference>
<dbReference type="PROSITE" id="PS00028">
    <property type="entry name" value="ZINC_FINGER_C2H2_1"/>
    <property type="match status" value="3"/>
</dbReference>
<gene>
    <name evidence="11" type="primary">LOC115210281</name>
</gene>
<evidence type="ECO:0000256" key="3">
    <source>
        <dbReference type="ARBA" id="ARBA00022737"/>
    </source>
</evidence>
<feature type="region of interest" description="Disordered" evidence="8">
    <location>
        <begin position="155"/>
        <end position="174"/>
    </location>
</feature>
<dbReference type="SMART" id="SM00451">
    <property type="entry name" value="ZnF_U1"/>
    <property type="match status" value="3"/>
</dbReference>
<dbReference type="PROSITE" id="PS50157">
    <property type="entry name" value="ZINC_FINGER_C2H2_2"/>
    <property type="match status" value="1"/>
</dbReference>
<evidence type="ECO:0000256" key="2">
    <source>
        <dbReference type="ARBA" id="ARBA00022723"/>
    </source>
</evidence>
<name>A0A7E6ESA3_9MOLL</name>
<dbReference type="PANTHER" id="PTHR46144">
    <property type="entry name" value="ZINC FINGER PROTEIN 385B-LIKE"/>
    <property type="match status" value="1"/>
</dbReference>
<evidence type="ECO:0000256" key="4">
    <source>
        <dbReference type="ARBA" id="ARBA00022771"/>
    </source>
</evidence>
<comment type="subcellular location">
    <subcellularLocation>
        <location evidence="1">Nucleus</location>
    </subcellularLocation>
</comment>
<dbReference type="SUPFAM" id="SSF57667">
    <property type="entry name" value="beta-beta-alpha zinc fingers"/>
    <property type="match status" value="3"/>
</dbReference>
<sequence>MVVIKTSDMDFFPKKNTGSYRCEVCDVTVNSEVQLVQHRTGKTHLRKMRSDLPADEAGRGFRGKDEEEMDPITQAVVNNALGKLATKRKATPKKWIYVAGFRFRRRKKKKSNVNNSDNTTTAQVTCSHCNRTFNSEAQAAQHYNGLRHAKKVKMVENTKNMETDEDSPDRDTNGEDLGKKLGLFFCSLCNISVNSMQQLEAHKSGNKHGNKMQKLDGKCLDDKDGDSLECKDDD</sequence>
<feature type="region of interest" description="Disordered" evidence="8">
    <location>
        <begin position="202"/>
        <end position="234"/>
    </location>
</feature>
<dbReference type="InterPro" id="IPR013087">
    <property type="entry name" value="Znf_C2H2_type"/>
</dbReference>
<reference evidence="11" key="1">
    <citation type="submission" date="2025-08" db="UniProtKB">
        <authorList>
            <consortium name="RefSeq"/>
        </authorList>
    </citation>
    <scope>IDENTIFICATION</scope>
</reference>
<evidence type="ECO:0000256" key="1">
    <source>
        <dbReference type="ARBA" id="ARBA00004123"/>
    </source>
</evidence>
<keyword evidence="5" id="KW-0862">Zinc</keyword>
<dbReference type="Pfam" id="PF12874">
    <property type="entry name" value="zf-met"/>
    <property type="match status" value="3"/>
</dbReference>
<keyword evidence="2" id="KW-0479">Metal-binding</keyword>
<dbReference type="InterPro" id="IPR003604">
    <property type="entry name" value="Matrin/U1-like-C_Znf_C2H2"/>
</dbReference>
<dbReference type="InterPro" id="IPR036236">
    <property type="entry name" value="Znf_C2H2_sf"/>
</dbReference>
<dbReference type="AlphaFoldDB" id="A0A7E6ESA3"/>
<keyword evidence="3" id="KW-0677">Repeat</keyword>
<feature type="domain" description="C2H2-type" evidence="9">
    <location>
        <begin position="124"/>
        <end position="153"/>
    </location>
</feature>
<feature type="compositionally biased region" description="Basic and acidic residues" evidence="8">
    <location>
        <begin position="213"/>
        <end position="234"/>
    </location>
</feature>
<dbReference type="PANTHER" id="PTHR46144:SF6">
    <property type="entry name" value="C2H2-TYPE DOMAIN-CONTAINING PROTEIN"/>
    <property type="match status" value="1"/>
</dbReference>
<dbReference type="Proteomes" id="UP000515154">
    <property type="component" value="Linkage group LG4"/>
</dbReference>
<evidence type="ECO:0000256" key="7">
    <source>
        <dbReference type="PROSITE-ProRule" id="PRU00042"/>
    </source>
</evidence>
<organism evidence="10 11">
    <name type="scientific">Octopus sinensis</name>
    <name type="common">East Asian common octopus</name>
    <dbReference type="NCBI Taxonomy" id="2607531"/>
    <lineage>
        <taxon>Eukaryota</taxon>
        <taxon>Metazoa</taxon>
        <taxon>Spiralia</taxon>
        <taxon>Lophotrochozoa</taxon>
        <taxon>Mollusca</taxon>
        <taxon>Cephalopoda</taxon>
        <taxon>Coleoidea</taxon>
        <taxon>Octopodiformes</taxon>
        <taxon>Octopoda</taxon>
        <taxon>Incirrata</taxon>
        <taxon>Octopodidae</taxon>
        <taxon>Octopus</taxon>
    </lineage>
</organism>
<dbReference type="GO" id="GO:0003676">
    <property type="term" value="F:nucleic acid binding"/>
    <property type="evidence" value="ECO:0007669"/>
    <property type="project" value="InterPro"/>
</dbReference>
<evidence type="ECO:0000313" key="11">
    <source>
        <dbReference type="RefSeq" id="XP_036358218.1"/>
    </source>
</evidence>
<dbReference type="Gene3D" id="3.30.160.60">
    <property type="entry name" value="Classic Zinc Finger"/>
    <property type="match status" value="3"/>
</dbReference>
<dbReference type="GO" id="GO:0008270">
    <property type="term" value="F:zinc ion binding"/>
    <property type="evidence" value="ECO:0007669"/>
    <property type="project" value="UniProtKB-KW"/>
</dbReference>
<keyword evidence="10" id="KW-1185">Reference proteome</keyword>
<keyword evidence="4 7" id="KW-0863">Zinc-finger</keyword>
<evidence type="ECO:0000259" key="9">
    <source>
        <dbReference type="PROSITE" id="PS50157"/>
    </source>
</evidence>
<accession>A0A7E6ESA3</accession>
<evidence type="ECO:0000256" key="8">
    <source>
        <dbReference type="SAM" id="MobiDB-lite"/>
    </source>
</evidence>
<evidence type="ECO:0000256" key="6">
    <source>
        <dbReference type="ARBA" id="ARBA00023242"/>
    </source>
</evidence>
<dbReference type="SMART" id="SM00355">
    <property type="entry name" value="ZnF_C2H2"/>
    <property type="match status" value="3"/>
</dbReference>
<dbReference type="GO" id="GO:0005634">
    <property type="term" value="C:nucleus"/>
    <property type="evidence" value="ECO:0007669"/>
    <property type="project" value="UniProtKB-SubCell"/>
</dbReference>
<proteinExistence type="predicted"/>
<keyword evidence="6" id="KW-0539">Nucleus</keyword>